<feature type="compositionally biased region" description="Low complexity" evidence="7">
    <location>
        <begin position="223"/>
        <end position="235"/>
    </location>
</feature>
<feature type="compositionally biased region" description="Low complexity" evidence="7">
    <location>
        <begin position="200"/>
        <end position="211"/>
    </location>
</feature>
<dbReference type="InterPro" id="IPR035926">
    <property type="entry name" value="NusB-like_sf"/>
</dbReference>
<dbReference type="PANTHER" id="PTHR11078:SF3">
    <property type="entry name" value="ANTITERMINATION NUSB DOMAIN-CONTAINING PROTEIN"/>
    <property type="match status" value="1"/>
</dbReference>
<feature type="region of interest" description="Disordered" evidence="7">
    <location>
        <begin position="182"/>
        <end position="235"/>
    </location>
</feature>
<keyword evidence="10" id="KW-1185">Reference proteome</keyword>
<comment type="function">
    <text evidence="6">Involved in transcription antitermination. Required for transcription of ribosomal RNA (rRNA) genes. Binds specifically to the boxA antiterminator sequence of the ribosomal RNA (rrn) operons.</text>
</comment>
<evidence type="ECO:0000256" key="7">
    <source>
        <dbReference type="SAM" id="MobiDB-lite"/>
    </source>
</evidence>
<dbReference type="AlphaFoldDB" id="A0A4Y6UA06"/>
<dbReference type="KEGG" id="swf:E3E12_08510"/>
<evidence type="ECO:0000256" key="2">
    <source>
        <dbReference type="ARBA" id="ARBA00022814"/>
    </source>
</evidence>
<dbReference type="NCBIfam" id="TIGR01951">
    <property type="entry name" value="nusB"/>
    <property type="match status" value="1"/>
</dbReference>
<dbReference type="GO" id="GO:0031564">
    <property type="term" value="P:transcription antitermination"/>
    <property type="evidence" value="ECO:0007669"/>
    <property type="project" value="UniProtKB-KW"/>
</dbReference>
<keyword evidence="2 6" id="KW-0889">Transcription antitermination</keyword>
<evidence type="ECO:0000313" key="10">
    <source>
        <dbReference type="Proteomes" id="UP000318709"/>
    </source>
</evidence>
<name>A0A4Y6UA06_9PROT</name>
<dbReference type="GO" id="GO:0005829">
    <property type="term" value="C:cytosol"/>
    <property type="evidence" value="ECO:0007669"/>
    <property type="project" value="TreeGrafter"/>
</dbReference>
<feature type="compositionally biased region" description="Polar residues" evidence="7">
    <location>
        <begin position="1"/>
        <end position="26"/>
    </location>
</feature>
<evidence type="ECO:0000256" key="6">
    <source>
        <dbReference type="HAMAP-Rule" id="MF_00073"/>
    </source>
</evidence>
<dbReference type="Pfam" id="PF01029">
    <property type="entry name" value="NusB"/>
    <property type="match status" value="1"/>
</dbReference>
<protein>
    <recommendedName>
        <fullName evidence="6">Transcription antitermination protein NusB</fullName>
    </recommendedName>
    <alternativeName>
        <fullName evidence="6">Antitermination factor NusB</fullName>
    </alternativeName>
</protein>
<keyword evidence="5 6" id="KW-0804">Transcription</keyword>
<sequence>MTASTTPKPLSVQDLSQADQRNQAQTGGKKPAKNQGARRPRTIARVGAVQALFQKEHSGQSAPAVLRDFLESGRLAKGTRFDDGALPNADRDLLQKILLTTSARQEALDAELASVLPKAWPLERLDPVMRALLRAAAMEMGDGVPHQVIINEYVDVAHGFFSGDEPKMVNGALDALARQKAKPVVPAAATEEAAEEGDKAPAAPSESVAPENKAPENKGNEGAASQASAGTASAS</sequence>
<evidence type="ECO:0000256" key="5">
    <source>
        <dbReference type="ARBA" id="ARBA00023163"/>
    </source>
</evidence>
<dbReference type="RefSeq" id="WP_141443926.1">
    <property type="nucleotide sequence ID" value="NZ_CP038231.1"/>
</dbReference>
<feature type="compositionally biased region" description="Basic residues" evidence="7">
    <location>
        <begin position="30"/>
        <end position="41"/>
    </location>
</feature>
<comment type="similarity">
    <text evidence="1 6">Belongs to the NusB family.</text>
</comment>
<dbReference type="PANTHER" id="PTHR11078">
    <property type="entry name" value="N UTILIZATION SUBSTANCE PROTEIN B-RELATED"/>
    <property type="match status" value="1"/>
</dbReference>
<dbReference type="GO" id="GO:0003723">
    <property type="term" value="F:RNA binding"/>
    <property type="evidence" value="ECO:0007669"/>
    <property type="project" value="UniProtKB-UniRule"/>
</dbReference>
<dbReference type="Gene3D" id="1.10.940.10">
    <property type="entry name" value="NusB-like"/>
    <property type="match status" value="1"/>
</dbReference>
<dbReference type="SUPFAM" id="SSF48013">
    <property type="entry name" value="NusB-like"/>
    <property type="match status" value="1"/>
</dbReference>
<reference evidence="9 10" key="1">
    <citation type="submission" date="2019-03" db="EMBL/GenBank/DDBJ databases">
        <title>The complete genome sequence of Swingsia_sp. F3b2 LMG30590(T).</title>
        <authorList>
            <person name="Chua K.-O."/>
            <person name="Chan K.-G."/>
            <person name="See-Too W.-S."/>
        </authorList>
    </citation>
    <scope>NUCLEOTIDE SEQUENCE [LARGE SCALE GENOMIC DNA]</scope>
    <source>
        <strain evidence="9 10">F3b2</strain>
    </source>
</reference>
<dbReference type="OrthoDB" id="9797817at2"/>
<keyword evidence="4 6" id="KW-0805">Transcription regulation</keyword>
<evidence type="ECO:0000256" key="4">
    <source>
        <dbReference type="ARBA" id="ARBA00023015"/>
    </source>
</evidence>
<dbReference type="HAMAP" id="MF_00073">
    <property type="entry name" value="NusB"/>
    <property type="match status" value="1"/>
</dbReference>
<dbReference type="InterPro" id="IPR011605">
    <property type="entry name" value="NusB_fam"/>
</dbReference>
<dbReference type="GO" id="GO:0006353">
    <property type="term" value="P:DNA-templated transcription termination"/>
    <property type="evidence" value="ECO:0007669"/>
    <property type="project" value="UniProtKB-UniRule"/>
</dbReference>
<dbReference type="Proteomes" id="UP000318709">
    <property type="component" value="Chromosome"/>
</dbReference>
<evidence type="ECO:0000256" key="1">
    <source>
        <dbReference type="ARBA" id="ARBA00005952"/>
    </source>
</evidence>
<accession>A0A4Y6UA06</accession>
<proteinExistence type="inferred from homology"/>
<feature type="region of interest" description="Disordered" evidence="7">
    <location>
        <begin position="1"/>
        <end position="41"/>
    </location>
</feature>
<evidence type="ECO:0000313" key="9">
    <source>
        <dbReference type="EMBL" id="QDH14222.1"/>
    </source>
</evidence>
<dbReference type="EMBL" id="CP038231">
    <property type="protein sequence ID" value="QDH14222.1"/>
    <property type="molecule type" value="Genomic_DNA"/>
</dbReference>
<organism evidence="9 10">
    <name type="scientific">Formicincola oecophyllae</name>
    <dbReference type="NCBI Taxonomy" id="2558361"/>
    <lineage>
        <taxon>Bacteria</taxon>
        <taxon>Pseudomonadati</taxon>
        <taxon>Pseudomonadota</taxon>
        <taxon>Alphaproteobacteria</taxon>
        <taxon>Acetobacterales</taxon>
        <taxon>Acetobacteraceae</taxon>
        <taxon>Formicincola</taxon>
    </lineage>
</organism>
<gene>
    <name evidence="6 9" type="primary">nusB</name>
    <name evidence="9" type="ORF">E3E12_08510</name>
</gene>
<evidence type="ECO:0000259" key="8">
    <source>
        <dbReference type="Pfam" id="PF01029"/>
    </source>
</evidence>
<feature type="domain" description="NusB/RsmB/TIM44" evidence="8">
    <location>
        <begin position="44"/>
        <end position="178"/>
    </location>
</feature>
<dbReference type="InterPro" id="IPR006027">
    <property type="entry name" value="NusB_RsmB_TIM44"/>
</dbReference>
<evidence type="ECO:0000256" key="3">
    <source>
        <dbReference type="ARBA" id="ARBA00022884"/>
    </source>
</evidence>
<keyword evidence="3 6" id="KW-0694">RNA-binding</keyword>